<dbReference type="GeneID" id="84573454"/>
<dbReference type="GO" id="GO:0005524">
    <property type="term" value="F:ATP binding"/>
    <property type="evidence" value="ECO:0007669"/>
    <property type="project" value="UniProtKB-KW"/>
</dbReference>
<sequence length="200" mass="21741">MADVDKLVIAGEIGRQTALEYLEYTFEPGVMYALAGRNGAGKSTLLLTLAGELEPVSGEVTFGGTPPGDVTNAGNIVRVSDPIFLPDLSLGEHIELMQRKTKVDLSDALATWQLEELLPLPPAQLSSGQRQRAFLAIQLYLPTQVLLMDEPERYLDTHWQQCLTTELRNLASAGRIVVVATHSADMLAACDHRIVVGHHG</sequence>
<dbReference type="InterPro" id="IPR003439">
    <property type="entry name" value="ABC_transporter-like_ATP-bd"/>
</dbReference>
<evidence type="ECO:0000256" key="1">
    <source>
        <dbReference type="ARBA" id="ARBA00022448"/>
    </source>
</evidence>
<comment type="caution">
    <text evidence="5">The sequence shown here is derived from an EMBL/GenBank/DDBJ whole genome shotgun (WGS) entry which is preliminary data.</text>
</comment>
<dbReference type="SMART" id="SM00382">
    <property type="entry name" value="AAA"/>
    <property type="match status" value="1"/>
</dbReference>
<dbReference type="InterPro" id="IPR003593">
    <property type="entry name" value="AAA+_ATPase"/>
</dbReference>
<proteinExistence type="predicted"/>
<dbReference type="EMBL" id="UARK01000001">
    <property type="protein sequence ID" value="SPW23705.1"/>
    <property type="molecule type" value="Genomic_DNA"/>
</dbReference>
<dbReference type="Gene3D" id="3.40.50.300">
    <property type="entry name" value="P-loop containing nucleotide triphosphate hydrolases"/>
    <property type="match status" value="1"/>
</dbReference>
<accession>A0A6H9XTU4</accession>
<reference evidence="5 6" key="1">
    <citation type="submission" date="2018-06" db="EMBL/GenBank/DDBJ databases">
        <authorList>
            <consortium name="Pathogen Informatics"/>
            <person name="Doyle S."/>
        </authorList>
    </citation>
    <scope>NUCLEOTIDE SEQUENCE [LARGE SCALE GENOMIC DNA]</scope>
    <source>
        <strain evidence="5 6">NCTC10254</strain>
    </source>
</reference>
<evidence type="ECO:0000313" key="5">
    <source>
        <dbReference type="EMBL" id="SPW23705.1"/>
    </source>
</evidence>
<name>A0A6H9XTU4_9CORY</name>
<evidence type="ECO:0000256" key="2">
    <source>
        <dbReference type="ARBA" id="ARBA00022741"/>
    </source>
</evidence>
<keyword evidence="5" id="KW-0378">Hydrolase</keyword>
<dbReference type="CDD" id="cd00267">
    <property type="entry name" value="ABC_ATPase"/>
    <property type="match status" value="1"/>
</dbReference>
<dbReference type="RefSeq" id="WP_005525276.1">
    <property type="nucleotide sequence ID" value="NZ_CP050134.2"/>
</dbReference>
<dbReference type="InterPro" id="IPR027417">
    <property type="entry name" value="P-loop_NTPase"/>
</dbReference>
<dbReference type="SUPFAM" id="SSF52540">
    <property type="entry name" value="P-loop containing nucleoside triphosphate hydrolases"/>
    <property type="match status" value="1"/>
</dbReference>
<dbReference type="InterPro" id="IPR017871">
    <property type="entry name" value="ABC_transporter-like_CS"/>
</dbReference>
<dbReference type="PROSITE" id="PS50893">
    <property type="entry name" value="ABC_TRANSPORTER_2"/>
    <property type="match status" value="1"/>
</dbReference>
<dbReference type="PANTHER" id="PTHR42788:SF13">
    <property type="entry name" value="ALIPHATIC SULFONATES IMPORT ATP-BINDING PROTEIN SSUB"/>
    <property type="match status" value="1"/>
</dbReference>
<evidence type="ECO:0000313" key="6">
    <source>
        <dbReference type="Proteomes" id="UP000249886"/>
    </source>
</evidence>
<dbReference type="Proteomes" id="UP000249886">
    <property type="component" value="Unassembled WGS sequence"/>
</dbReference>
<dbReference type="AlphaFoldDB" id="A0A6H9XTU4"/>
<feature type="domain" description="ABC transporter" evidence="4">
    <location>
        <begin position="2"/>
        <end position="200"/>
    </location>
</feature>
<dbReference type="GO" id="GO:0016887">
    <property type="term" value="F:ATP hydrolysis activity"/>
    <property type="evidence" value="ECO:0007669"/>
    <property type="project" value="InterPro"/>
</dbReference>
<evidence type="ECO:0000256" key="3">
    <source>
        <dbReference type="ARBA" id="ARBA00022840"/>
    </source>
</evidence>
<protein>
    <submittedName>
        <fullName evidence="5">ABC transporter ATP-binding protein</fullName>
        <ecNumber evidence="5">3.6.3.-</ecNumber>
    </submittedName>
</protein>
<dbReference type="Pfam" id="PF00005">
    <property type="entry name" value="ABC_tran"/>
    <property type="match status" value="1"/>
</dbReference>
<keyword evidence="1" id="KW-0813">Transport</keyword>
<dbReference type="PROSITE" id="PS00211">
    <property type="entry name" value="ABC_TRANSPORTER_1"/>
    <property type="match status" value="1"/>
</dbReference>
<dbReference type="InterPro" id="IPR050166">
    <property type="entry name" value="ABC_transporter_ATP-bind"/>
</dbReference>
<dbReference type="PANTHER" id="PTHR42788">
    <property type="entry name" value="TAURINE IMPORT ATP-BINDING PROTEIN-RELATED"/>
    <property type="match status" value="1"/>
</dbReference>
<evidence type="ECO:0000259" key="4">
    <source>
        <dbReference type="PROSITE" id="PS50893"/>
    </source>
</evidence>
<dbReference type="EC" id="3.6.3.-" evidence="5"/>
<keyword evidence="2" id="KW-0547">Nucleotide-binding</keyword>
<keyword evidence="3 5" id="KW-0067">ATP-binding</keyword>
<gene>
    <name evidence="5" type="primary">cbiO</name>
    <name evidence="5" type="ORF">NCTC10254_00062</name>
</gene>
<organism evidence="5 6">
    <name type="scientific">Corynebacterium matruchotii</name>
    <dbReference type="NCBI Taxonomy" id="43768"/>
    <lineage>
        <taxon>Bacteria</taxon>
        <taxon>Bacillati</taxon>
        <taxon>Actinomycetota</taxon>
        <taxon>Actinomycetes</taxon>
        <taxon>Mycobacteriales</taxon>
        <taxon>Corynebacteriaceae</taxon>
        <taxon>Corynebacterium</taxon>
    </lineage>
</organism>